<reference evidence="1 2" key="1">
    <citation type="submission" date="2018-08" db="EMBL/GenBank/DDBJ databases">
        <title>A genome reference for cultivated species of the human gut microbiota.</title>
        <authorList>
            <person name="Zou Y."/>
            <person name="Xue W."/>
            <person name="Luo G."/>
        </authorList>
    </citation>
    <scope>NUCLEOTIDE SEQUENCE [LARGE SCALE GENOMIC DNA]</scope>
    <source>
        <strain evidence="1 2">OM06-11AA</strain>
    </source>
</reference>
<dbReference type="AlphaFoldDB" id="A0A3E5A4Q0"/>
<gene>
    <name evidence="1" type="ORF">DXB81_11710</name>
</gene>
<dbReference type="EMBL" id="QSUB01000005">
    <property type="protein sequence ID" value="RGN03807.1"/>
    <property type="molecule type" value="Genomic_DNA"/>
</dbReference>
<dbReference type="RefSeq" id="WP_117739374.1">
    <property type="nucleotide sequence ID" value="NZ_QSUB01000005.1"/>
</dbReference>
<accession>A0A3E5A4Q0</accession>
<dbReference type="Proteomes" id="UP000261222">
    <property type="component" value="Unassembled WGS sequence"/>
</dbReference>
<sequence length="119" mass="14356">MIIKEAIQAYVNEQPESYFEEIEDKELIDIMLDAYWATDIDIVETEYRKFGFIKAVQDAPAEVFSDDEDEAEELREKLINFYSSEPTLRFEDYKYDKDMDYDIYETMQEDMNSRTFLVY</sequence>
<name>A0A3E5A4Q0_9FIRM</name>
<protein>
    <submittedName>
        <fullName evidence="1">Uncharacterized protein</fullName>
    </submittedName>
</protein>
<evidence type="ECO:0000313" key="1">
    <source>
        <dbReference type="EMBL" id="RGN03807.1"/>
    </source>
</evidence>
<comment type="caution">
    <text evidence="1">The sequence shown here is derived from an EMBL/GenBank/DDBJ whole genome shotgun (WGS) entry which is preliminary data.</text>
</comment>
<proteinExistence type="predicted"/>
<evidence type="ECO:0000313" key="2">
    <source>
        <dbReference type="Proteomes" id="UP000261222"/>
    </source>
</evidence>
<organism evidence="1 2">
    <name type="scientific">Blautia obeum</name>
    <dbReference type="NCBI Taxonomy" id="40520"/>
    <lineage>
        <taxon>Bacteria</taxon>
        <taxon>Bacillati</taxon>
        <taxon>Bacillota</taxon>
        <taxon>Clostridia</taxon>
        <taxon>Lachnospirales</taxon>
        <taxon>Lachnospiraceae</taxon>
        <taxon>Blautia</taxon>
    </lineage>
</organism>